<evidence type="ECO:0000313" key="1">
    <source>
        <dbReference type="EMBL" id="VAW34322.1"/>
    </source>
</evidence>
<accession>A0A3B0V6B6</accession>
<dbReference type="AlphaFoldDB" id="A0A3B0V6B6"/>
<gene>
    <name evidence="1" type="ORF">MNBD_CHLOROFLEXI01-2774</name>
</gene>
<protein>
    <submittedName>
        <fullName evidence="1">Uncharacterized protein</fullName>
    </submittedName>
</protein>
<organism evidence="1">
    <name type="scientific">hydrothermal vent metagenome</name>
    <dbReference type="NCBI Taxonomy" id="652676"/>
    <lineage>
        <taxon>unclassified sequences</taxon>
        <taxon>metagenomes</taxon>
        <taxon>ecological metagenomes</taxon>
    </lineage>
</organism>
<name>A0A3B0V6B6_9ZZZZ</name>
<sequence>MFRNHIIWTKFGRLWRTKTSALALLVLLLLLGTGTVSSHPYVTANNTTSLETNSSGYSGIPTFKITAVDEGKTVTLETNNFPANMTFAVTLGKMFTRGIDGIVVGEIKSGEGGTMTRTFNIPDGLKNDSRIAIRAQTAHVNPFYAFNWFHNNSTSSSSSSTSTTSAASSPVSIYNGIPTFTVCTVVRDGKVTILTKNFPTSQTFAVTMGSMYTQGIGGTSVGMIESGNDASARYDFNVPAGLNGHGLISIRAQTAHASPFYAYNLFYNNTTNMDFCQ</sequence>
<proteinExistence type="predicted"/>
<reference evidence="1" key="1">
    <citation type="submission" date="2018-06" db="EMBL/GenBank/DDBJ databases">
        <authorList>
            <person name="Zhirakovskaya E."/>
        </authorList>
    </citation>
    <scope>NUCLEOTIDE SEQUENCE</scope>
</reference>
<dbReference type="EMBL" id="UOEU01000526">
    <property type="protein sequence ID" value="VAW34322.1"/>
    <property type="molecule type" value="Genomic_DNA"/>
</dbReference>